<evidence type="ECO:0000256" key="17">
    <source>
        <dbReference type="ARBA" id="ARBA00023136"/>
    </source>
</evidence>
<evidence type="ECO:0000256" key="9">
    <source>
        <dbReference type="ARBA" id="ARBA00022692"/>
    </source>
</evidence>
<feature type="disulfide bond" evidence="21">
    <location>
        <begin position="959"/>
        <end position="982"/>
    </location>
</feature>
<dbReference type="Pfam" id="PF08473">
    <property type="entry name" value="VGCC_alpha2"/>
    <property type="match status" value="1"/>
</dbReference>
<evidence type="ECO:0000256" key="12">
    <source>
        <dbReference type="ARBA" id="ARBA00022737"/>
    </source>
</evidence>
<keyword evidence="10" id="KW-0479">Metal-binding</keyword>
<dbReference type="InterPro" id="IPR013608">
    <property type="entry name" value="VWA_N"/>
</dbReference>
<sequence length="1167" mass="132882">MESKATIVLNELNWTAALEDVFKKNRDEDPTLLWQVFGSATGLARYYPASPWMDSSKTPNKIDLYDVRRRPWYIQGAASPKDMLILVDVSGSVSGLTLRLIRTSVSEMLETLSDDDYVNVVSFNNDAKNVSCFTHLVQANVRNKKVLKDAVHEILAKGITDYKKGFSFAFEQLSNFNVSRANCNKIIMLFTDGGEERAQEIFEKYNPEKKVRVFTFSVGQHNYDKGPIQWMACANKGHYYEIPSIGAIRINTQEYLDVLGRPMVLADKRAKQVQWTNVYLDALELGLVITGTLPVFNKTKELKSNEKGAVPRQNQLILGVMAIDVSLEDIKRLTPRFTIGPNGYYFAIDPNGYVLLHPNLQPKNPKFQEPVTLDFLDAELENDVKVERYIDKGVRTYTWTPVNGTDYSLALVLPSYSAYYIKAKIEDTITQARCNATLVNRLLLDAGFSNELVQYWKKQSPAGEDWTEDAETYEASFYKRSLDNQFYIFTAPYFNNSEIGVSGFDSGIMVSRAVEITVDGKLLKPAENCKWSLIVIDRVLLIECFDFLTVVGVKINVTTWMENFTKATMRTDYVDCVILDDGGFLLMSNQDEYISQIGRFFGEIDPSFMRNLIEVPLYSFNKSYDYQSVCDPERDTKAAAGLRSVFVAIKASKRRLKSQSLLNHGFTPVPQKKQDTNGGTPDSPLLGAVGLHRAFYYDKKENKCHWLSFTSKAPGVRKEMDFQYDLYEKKDYIRECIIGNGSNYKGMKTVTKTGLTCQAWSSMVPHEHSFLPSKYRSKDLEDNYCRNPDNEASGPWCFTTDPDIRYQSCDLPQCSEVDCLTCNGENYRGSMDHTETGKECQRWDLNRPHKHSFHPKRYPDKGLDDNYCRNPDKRLRPWCFTLDPNTTWEYCSIKVCAESIKSDPDTTTKCFQDQGEKYRGTVNTAPNGIRCQRWDSQYPHNHSYTPQNYKCQDLRENYCRNPDGAELPWCFTTDPKVRVAFCTHIPRCGTETSDPEVYCYNGNGEDYRGNLSKTRSGFPCAMWDESLKSKRPAWQTEHVRIIQLPVAGCVIKENTYCTVYGWGETKGTGYDGMLKAVKLPIVGNKICNEYHKGRITVTESEVCAGGKKDEGVCEKDYGGPLVCEEHDVKVVQGVSVHGRGCGRPNRPGIFVSIPYYTDWIHKVFKIL</sequence>
<keyword evidence="12" id="KW-0677">Repeat</keyword>
<keyword evidence="5" id="KW-0964">Secreted</keyword>
<dbReference type="InterPro" id="IPR038178">
    <property type="entry name" value="Kringle_sf"/>
</dbReference>
<dbReference type="PROSITE" id="PS00021">
    <property type="entry name" value="KRINGLE_1"/>
    <property type="match status" value="3"/>
</dbReference>
<evidence type="ECO:0000256" key="11">
    <source>
        <dbReference type="ARBA" id="ARBA00022729"/>
    </source>
</evidence>
<dbReference type="InterPro" id="IPR002035">
    <property type="entry name" value="VWF_A"/>
</dbReference>
<dbReference type="PANTHER" id="PTHR10166">
    <property type="entry name" value="VOLTAGE-DEPENDENT CALCIUM CHANNEL SUBUNIT ALPHA-2/DELTA-RELATED"/>
    <property type="match status" value="1"/>
</dbReference>
<keyword evidence="7 21" id="KW-0420">Kringle</keyword>
<dbReference type="Gene3D" id="2.40.20.10">
    <property type="entry name" value="Plasminogen Kringle 4"/>
    <property type="match status" value="3"/>
</dbReference>
<dbReference type="Pfam" id="PF00092">
    <property type="entry name" value="VWA"/>
    <property type="match status" value="1"/>
</dbReference>
<evidence type="ECO:0000259" key="25">
    <source>
        <dbReference type="PROSITE" id="PS50240"/>
    </source>
</evidence>
<feature type="domain" description="VWFA" evidence="24">
    <location>
        <begin position="82"/>
        <end position="259"/>
    </location>
</feature>
<feature type="disulfide bond" evidence="21">
    <location>
        <begin position="931"/>
        <end position="970"/>
    </location>
</feature>
<feature type="domain" description="Kringle" evidence="23">
    <location>
        <begin position="818"/>
        <end position="896"/>
    </location>
</feature>
<dbReference type="Gene3D" id="3.30.450.20">
    <property type="entry name" value="PAS domain"/>
    <property type="match status" value="1"/>
</dbReference>
<evidence type="ECO:0000256" key="5">
    <source>
        <dbReference type="ARBA" id="ARBA00022525"/>
    </source>
</evidence>
<evidence type="ECO:0000256" key="18">
    <source>
        <dbReference type="ARBA" id="ARBA00023157"/>
    </source>
</evidence>
<proteinExistence type="inferred from homology"/>
<keyword evidence="18 21" id="KW-1015">Disulfide bond</keyword>
<dbReference type="SUPFAM" id="SSF57414">
    <property type="entry name" value="Hairpin loop containing domain-like"/>
    <property type="match status" value="1"/>
</dbReference>
<evidence type="ECO:0000256" key="4">
    <source>
        <dbReference type="ARBA" id="ARBA00022448"/>
    </source>
</evidence>
<evidence type="ECO:0000256" key="10">
    <source>
        <dbReference type="ARBA" id="ARBA00022723"/>
    </source>
</evidence>
<dbReference type="GO" id="GO:0004252">
    <property type="term" value="F:serine-type endopeptidase activity"/>
    <property type="evidence" value="ECO:0007669"/>
    <property type="project" value="InterPro"/>
</dbReference>
<reference evidence="26 27" key="1">
    <citation type="submission" date="2019-01" db="EMBL/GenBank/DDBJ databases">
        <title>Draft Genome and Complete Hox-Cluster Characterization of the Sterlet Sturgeon (Acipenser ruthenus).</title>
        <authorList>
            <person name="Wei Q."/>
        </authorList>
    </citation>
    <scope>NUCLEOTIDE SEQUENCE [LARGE SCALE GENOMIC DNA]</scope>
    <source>
        <strain evidence="26">WHYD16114868_AA</strain>
        <tissue evidence="26">Blood</tissue>
    </source>
</reference>
<gene>
    <name evidence="26" type="ORF">EOD39_1871</name>
</gene>
<feature type="disulfide bond" evidence="21">
    <location>
        <begin position="819"/>
        <end position="896"/>
    </location>
</feature>
<keyword evidence="6" id="KW-0109">Calcium transport</keyword>
<comment type="caution">
    <text evidence="21">Lacks conserved residue(s) required for the propagation of feature annotation.</text>
</comment>
<dbReference type="CDD" id="cd00190">
    <property type="entry name" value="Tryp_SPc"/>
    <property type="match status" value="1"/>
</dbReference>
<dbReference type="GO" id="GO:0006508">
    <property type="term" value="P:proteolysis"/>
    <property type="evidence" value="ECO:0007669"/>
    <property type="project" value="InterPro"/>
</dbReference>
<feature type="disulfide bond" evidence="21">
    <location>
        <begin position="840"/>
        <end position="879"/>
    </location>
</feature>
<dbReference type="Pfam" id="PF00089">
    <property type="entry name" value="Trypsin"/>
    <property type="match status" value="1"/>
</dbReference>
<evidence type="ECO:0000256" key="22">
    <source>
        <dbReference type="SAM" id="MobiDB-lite"/>
    </source>
</evidence>
<dbReference type="CDD" id="cd12912">
    <property type="entry name" value="PDC2_MCP_like"/>
    <property type="match status" value="1"/>
</dbReference>
<keyword evidence="4" id="KW-0813">Transport</keyword>
<comment type="similarity">
    <text evidence="3">Belongs to the calcium channel subunit alpha-2/delta family.</text>
</comment>
<keyword evidence="19" id="KW-0325">Glycoprotein</keyword>
<evidence type="ECO:0000256" key="8">
    <source>
        <dbReference type="ARBA" id="ARBA00022673"/>
    </source>
</evidence>
<evidence type="ECO:0000256" key="2">
    <source>
        <dbReference type="ARBA" id="ARBA00004613"/>
    </source>
</evidence>
<protein>
    <submittedName>
        <fullName evidence="26">Voltage-dependent calcium channel subunit alpha-2/delta-1</fullName>
    </submittedName>
</protein>
<dbReference type="FunFam" id="2.40.10.10:FF:000023">
    <property type="entry name" value="Hepatocyte growth factor"/>
    <property type="match status" value="1"/>
</dbReference>
<evidence type="ECO:0000256" key="14">
    <source>
        <dbReference type="ARBA" id="ARBA00022882"/>
    </source>
</evidence>
<dbReference type="InterPro" id="IPR013680">
    <property type="entry name" value="VDCC_a2/dsu"/>
</dbReference>
<accession>A0A444U663</accession>
<evidence type="ECO:0000256" key="21">
    <source>
        <dbReference type="PROSITE-ProRule" id="PRU00121"/>
    </source>
</evidence>
<evidence type="ECO:0000259" key="24">
    <source>
        <dbReference type="PROSITE" id="PS50234"/>
    </source>
</evidence>
<evidence type="ECO:0000256" key="6">
    <source>
        <dbReference type="ARBA" id="ARBA00022568"/>
    </source>
</evidence>
<dbReference type="EMBL" id="SCEB01215215">
    <property type="protein sequence ID" value="RXM30692.1"/>
    <property type="molecule type" value="Genomic_DNA"/>
</dbReference>
<dbReference type="CDD" id="cd01463">
    <property type="entry name" value="vWA_VGCC_like"/>
    <property type="match status" value="1"/>
</dbReference>
<dbReference type="PANTHER" id="PTHR10166:SF6">
    <property type="entry name" value="VOLTAGE-DEPENDENT CALCIUM CHANNEL SUBUNIT ALPHA-2_DELTA-1"/>
    <property type="match status" value="1"/>
</dbReference>
<evidence type="ECO:0000256" key="16">
    <source>
        <dbReference type="ARBA" id="ARBA00023065"/>
    </source>
</evidence>
<keyword evidence="15" id="KW-1133">Transmembrane helix</keyword>
<evidence type="ECO:0000256" key="3">
    <source>
        <dbReference type="ARBA" id="ARBA00007060"/>
    </source>
</evidence>
<feature type="domain" description="Peptidase S1" evidence="25">
    <location>
        <begin position="1027"/>
        <end position="1165"/>
    </location>
</feature>
<dbReference type="CDD" id="cd01099">
    <property type="entry name" value="PAN_AP_HGF"/>
    <property type="match status" value="1"/>
</dbReference>
<dbReference type="CDD" id="cd00108">
    <property type="entry name" value="KR"/>
    <property type="match status" value="3"/>
</dbReference>
<keyword evidence="9" id="KW-0812">Transmembrane</keyword>
<keyword evidence="8" id="KW-0107">Calcium channel</keyword>
<dbReference type="PROSITE" id="PS50070">
    <property type="entry name" value="KRINGLE_2"/>
    <property type="match status" value="4"/>
</dbReference>
<dbReference type="InterPro" id="IPR051173">
    <property type="entry name" value="Ca_channel_alpha-2/delta"/>
</dbReference>
<dbReference type="Pfam" id="PF08399">
    <property type="entry name" value="VWA_N"/>
    <property type="match status" value="1"/>
</dbReference>
<feature type="domain" description="Kringle" evidence="23">
    <location>
        <begin position="998"/>
        <end position="1057"/>
    </location>
</feature>
<dbReference type="SUPFAM" id="SSF53300">
    <property type="entry name" value="vWA-like"/>
    <property type="match status" value="1"/>
</dbReference>
<dbReference type="GO" id="GO:0046872">
    <property type="term" value="F:metal ion binding"/>
    <property type="evidence" value="ECO:0007669"/>
    <property type="project" value="UniProtKB-KW"/>
</dbReference>
<feature type="domain" description="Kringle" evidence="23">
    <location>
        <begin position="909"/>
        <end position="988"/>
    </location>
</feature>
<evidence type="ECO:0000256" key="20">
    <source>
        <dbReference type="ARBA" id="ARBA00023303"/>
    </source>
</evidence>
<dbReference type="GO" id="GO:1990454">
    <property type="term" value="C:L-type voltage-gated calcium channel complex"/>
    <property type="evidence" value="ECO:0007669"/>
    <property type="project" value="TreeGrafter"/>
</dbReference>
<dbReference type="SUPFAM" id="SSF57440">
    <property type="entry name" value="Kringle-like"/>
    <property type="match status" value="4"/>
</dbReference>
<dbReference type="PRINTS" id="PR00018">
    <property type="entry name" value="KRINGLE"/>
</dbReference>
<feature type="region of interest" description="Disordered" evidence="22">
    <location>
        <begin position="664"/>
        <end position="683"/>
    </location>
</feature>
<dbReference type="FunFam" id="2.40.20.10:FF:000002">
    <property type="entry name" value="Hepatocyte growth factor"/>
    <property type="match status" value="1"/>
</dbReference>
<comment type="caution">
    <text evidence="26">The sequence shown here is derived from an EMBL/GenBank/DDBJ whole genome shotgun (WGS) entry which is preliminary data.</text>
</comment>
<dbReference type="InterPro" id="IPR018056">
    <property type="entry name" value="Kringle_CS"/>
</dbReference>
<dbReference type="InterPro" id="IPR001254">
    <property type="entry name" value="Trypsin_dom"/>
</dbReference>
<dbReference type="InterPro" id="IPR043504">
    <property type="entry name" value="Peptidase_S1_PA_chymotrypsin"/>
</dbReference>
<evidence type="ECO:0000256" key="13">
    <source>
        <dbReference type="ARBA" id="ARBA00022837"/>
    </source>
</evidence>
<evidence type="ECO:0000256" key="7">
    <source>
        <dbReference type="ARBA" id="ARBA00022572"/>
    </source>
</evidence>
<organism evidence="26 27">
    <name type="scientific">Acipenser ruthenus</name>
    <name type="common">Sterlet sturgeon</name>
    <dbReference type="NCBI Taxonomy" id="7906"/>
    <lineage>
        <taxon>Eukaryota</taxon>
        <taxon>Metazoa</taxon>
        <taxon>Chordata</taxon>
        <taxon>Craniata</taxon>
        <taxon>Vertebrata</taxon>
        <taxon>Euteleostomi</taxon>
        <taxon>Actinopterygii</taxon>
        <taxon>Chondrostei</taxon>
        <taxon>Acipenseriformes</taxon>
        <taxon>Acipenseridae</taxon>
        <taxon>Acipenser</taxon>
    </lineage>
</organism>
<dbReference type="FunFam" id="2.40.20.10:FF:000004">
    <property type="entry name" value="Hepatocyte growth factor"/>
    <property type="match status" value="1"/>
</dbReference>
<name>A0A444U663_ACIRT</name>
<evidence type="ECO:0000256" key="1">
    <source>
        <dbReference type="ARBA" id="ARBA00004479"/>
    </source>
</evidence>
<keyword evidence="14" id="KW-0851">Voltage-gated channel</keyword>
<dbReference type="PROSITE" id="PS50240">
    <property type="entry name" value="TRYPSIN_DOM"/>
    <property type="match status" value="1"/>
</dbReference>
<keyword evidence="13" id="KW-0106">Calcium</keyword>
<dbReference type="Proteomes" id="UP000289886">
    <property type="component" value="Unassembled WGS sequence"/>
</dbReference>
<dbReference type="Gene3D" id="3.50.4.10">
    <property type="entry name" value="Hepatocyte Growth Factor"/>
    <property type="match status" value="1"/>
</dbReference>
<keyword evidence="11" id="KW-0732">Signal</keyword>
<evidence type="ECO:0000256" key="19">
    <source>
        <dbReference type="ARBA" id="ARBA00023180"/>
    </source>
</evidence>
<keyword evidence="27" id="KW-1185">Reference proteome</keyword>
<comment type="subcellular location">
    <subcellularLocation>
        <location evidence="1">Membrane</location>
        <topology evidence="1">Single-pass type I membrane protein</topology>
    </subcellularLocation>
    <subcellularLocation>
        <location evidence="2">Secreted</location>
    </subcellularLocation>
</comment>
<feature type="disulfide bond" evidence="21">
    <location>
        <begin position="868"/>
        <end position="891"/>
    </location>
</feature>
<dbReference type="Gene3D" id="2.40.10.10">
    <property type="entry name" value="Trypsin-like serine proteases"/>
    <property type="match status" value="2"/>
</dbReference>
<dbReference type="SUPFAM" id="SSF50494">
    <property type="entry name" value="Trypsin-like serine proteases"/>
    <property type="match status" value="1"/>
</dbReference>
<dbReference type="InterPro" id="IPR000001">
    <property type="entry name" value="Kringle"/>
</dbReference>
<dbReference type="InterPro" id="IPR013806">
    <property type="entry name" value="Kringle-like"/>
</dbReference>
<evidence type="ECO:0000313" key="27">
    <source>
        <dbReference type="Proteomes" id="UP000289886"/>
    </source>
</evidence>
<keyword evidence="17" id="KW-0472">Membrane</keyword>
<dbReference type="Gene3D" id="3.40.50.410">
    <property type="entry name" value="von Willebrand factor, type A domain"/>
    <property type="match status" value="1"/>
</dbReference>
<dbReference type="SMART" id="SM00327">
    <property type="entry name" value="VWA"/>
    <property type="match status" value="1"/>
</dbReference>
<dbReference type="InterPro" id="IPR009003">
    <property type="entry name" value="Peptidase_S1_PA"/>
</dbReference>
<dbReference type="GO" id="GO:0005245">
    <property type="term" value="F:voltage-gated calcium channel activity"/>
    <property type="evidence" value="ECO:0007669"/>
    <property type="project" value="TreeGrafter"/>
</dbReference>
<evidence type="ECO:0000259" key="23">
    <source>
        <dbReference type="PROSITE" id="PS50070"/>
    </source>
</evidence>
<evidence type="ECO:0000313" key="26">
    <source>
        <dbReference type="EMBL" id="RXM30692.1"/>
    </source>
</evidence>
<dbReference type="Pfam" id="PF00051">
    <property type="entry name" value="Kringle"/>
    <property type="match status" value="3"/>
</dbReference>
<feature type="domain" description="Kringle" evidence="23">
    <location>
        <begin position="735"/>
        <end position="814"/>
    </location>
</feature>
<dbReference type="SMART" id="SM00020">
    <property type="entry name" value="Tryp_SPc"/>
    <property type="match status" value="1"/>
</dbReference>
<keyword evidence="20" id="KW-0407">Ion channel</keyword>
<dbReference type="AlphaFoldDB" id="A0A444U663"/>
<dbReference type="GO" id="GO:0005576">
    <property type="term" value="C:extracellular region"/>
    <property type="evidence" value="ECO:0007669"/>
    <property type="project" value="UniProtKB-SubCell"/>
</dbReference>
<dbReference type="PROSITE" id="PS50234">
    <property type="entry name" value="VWFA"/>
    <property type="match status" value="1"/>
</dbReference>
<dbReference type="SMART" id="SM00130">
    <property type="entry name" value="KR"/>
    <property type="match status" value="4"/>
</dbReference>
<dbReference type="InterPro" id="IPR036465">
    <property type="entry name" value="vWFA_dom_sf"/>
</dbReference>
<keyword evidence="16" id="KW-0406">Ion transport</keyword>
<dbReference type="FunFam" id="3.40.50.410:FF:000006">
    <property type="entry name" value="voltage-dependent calcium channel subunit alpha-2/delta-1 isoform X1"/>
    <property type="match status" value="1"/>
</dbReference>
<evidence type="ECO:0000256" key="15">
    <source>
        <dbReference type="ARBA" id="ARBA00022989"/>
    </source>
</evidence>